<gene>
    <name evidence="13" type="ORF">OSB1V03_LOCUS4065</name>
</gene>
<evidence type="ECO:0008006" key="15">
    <source>
        <dbReference type="Google" id="ProtNLM"/>
    </source>
</evidence>
<comment type="similarity">
    <text evidence="2">Belongs to the cystinosin family.</text>
</comment>
<dbReference type="FunFam" id="1.20.1280.290:FF:000016">
    <property type="entry name" value="Cystinosin homolog"/>
    <property type="match status" value="1"/>
</dbReference>
<evidence type="ECO:0000256" key="7">
    <source>
        <dbReference type="ARBA" id="ARBA00022989"/>
    </source>
</evidence>
<evidence type="ECO:0000313" key="13">
    <source>
        <dbReference type="EMBL" id="CAD7623611.1"/>
    </source>
</evidence>
<evidence type="ECO:0000256" key="4">
    <source>
        <dbReference type="ARBA" id="ARBA00022692"/>
    </source>
</evidence>
<dbReference type="Gene3D" id="1.20.1280.290">
    <property type="match status" value="2"/>
</dbReference>
<feature type="signal peptide" evidence="12">
    <location>
        <begin position="1"/>
        <end position="28"/>
    </location>
</feature>
<feature type="transmembrane region" description="Helical" evidence="11">
    <location>
        <begin position="279"/>
        <end position="302"/>
    </location>
</feature>
<keyword evidence="8 11" id="KW-0472">Membrane</keyword>
<accession>A0A7R9KIE3</accession>
<feature type="transmembrane region" description="Helical" evidence="11">
    <location>
        <begin position="225"/>
        <end position="245"/>
    </location>
</feature>
<dbReference type="GO" id="GO:0015184">
    <property type="term" value="F:L-cystine transmembrane transporter activity"/>
    <property type="evidence" value="ECO:0007669"/>
    <property type="project" value="TreeGrafter"/>
</dbReference>
<dbReference type="GO" id="GO:0005765">
    <property type="term" value="C:lysosomal membrane"/>
    <property type="evidence" value="ECO:0007669"/>
    <property type="project" value="UniProtKB-SubCell"/>
</dbReference>
<evidence type="ECO:0000256" key="6">
    <source>
        <dbReference type="ARBA" id="ARBA00022847"/>
    </source>
</evidence>
<keyword evidence="5" id="KW-0677">Repeat</keyword>
<sequence>MSSRNKSSTKSLFIKLTLISCLFITSNALNILKISEQDLSIKIDDKKTLTLTLDTTADKQIALKLSCDDPLDVSKFNTSDSKCKVVAGFNPLYYIKPSEKSIDFEIKGVEPGRQTVIVNTDNNQTDVADAFIRVSVGRSAVIDVVGVVIGWMYFAAWSVSFYPQMWINYKRKSVVGLNFDFVGLNITGFLFYSFFNCGLFFSRLIQDQFEELNPRSVIPVELNDVVFALHAVFATAIVIIQCFIYEKADQKVSLLAKGFLVIVWSVSVILAILVPTTHWFNWLTFLYYFSYVKLSITILKYIPQAWYNYKRKSTTGWSIGNILLDFTGGSLSILQMFLLAHNYDDWLTIFKNFTKFGLGMVSILFDVLFLVQHYVLYRHRTDSETTRLTNGLNVCDIDNKEGVIKQILRQQIWILSKEMNRNDNKKADKLSQFYE</sequence>
<evidence type="ECO:0000256" key="3">
    <source>
        <dbReference type="ARBA" id="ARBA00022448"/>
    </source>
</evidence>
<dbReference type="OrthoDB" id="75720at2759"/>
<feature type="transmembrane region" description="Helical" evidence="11">
    <location>
        <begin position="140"/>
        <end position="162"/>
    </location>
</feature>
<feature type="transmembrane region" description="Helical" evidence="11">
    <location>
        <begin position="182"/>
        <end position="205"/>
    </location>
</feature>
<dbReference type="Proteomes" id="UP000759131">
    <property type="component" value="Unassembled WGS sequence"/>
</dbReference>
<evidence type="ECO:0000256" key="8">
    <source>
        <dbReference type="ARBA" id="ARBA00023136"/>
    </source>
</evidence>
<keyword evidence="7 11" id="KW-1133">Transmembrane helix</keyword>
<dbReference type="InterPro" id="IPR005282">
    <property type="entry name" value="LC_transporter"/>
</dbReference>
<feature type="chain" id="PRO_5036210943" description="Cystinosin" evidence="12">
    <location>
        <begin position="29"/>
        <end position="435"/>
    </location>
</feature>
<keyword evidence="3" id="KW-0813">Transport</keyword>
<dbReference type="EMBL" id="CAJPIZ010001767">
    <property type="protein sequence ID" value="CAG2104041.1"/>
    <property type="molecule type" value="Genomic_DNA"/>
</dbReference>
<name>A0A7R9KIE3_9ACAR</name>
<evidence type="ECO:0000256" key="11">
    <source>
        <dbReference type="SAM" id="Phobius"/>
    </source>
</evidence>
<dbReference type="SMART" id="SM00679">
    <property type="entry name" value="CTNS"/>
    <property type="match status" value="2"/>
</dbReference>
<dbReference type="GO" id="GO:0015293">
    <property type="term" value="F:symporter activity"/>
    <property type="evidence" value="ECO:0007669"/>
    <property type="project" value="UniProtKB-KW"/>
</dbReference>
<keyword evidence="12" id="KW-0732">Signal</keyword>
<keyword evidence="9" id="KW-0458">Lysosome</keyword>
<evidence type="ECO:0000313" key="14">
    <source>
        <dbReference type="Proteomes" id="UP000759131"/>
    </source>
</evidence>
<dbReference type="NCBIfam" id="TIGR00951">
    <property type="entry name" value="2A43"/>
    <property type="match status" value="1"/>
</dbReference>
<feature type="transmembrane region" description="Helical" evidence="11">
    <location>
        <begin position="252"/>
        <end position="273"/>
    </location>
</feature>
<proteinExistence type="inferred from homology"/>
<reference evidence="13" key="1">
    <citation type="submission" date="2020-11" db="EMBL/GenBank/DDBJ databases">
        <authorList>
            <person name="Tran Van P."/>
        </authorList>
    </citation>
    <scope>NUCLEOTIDE SEQUENCE</scope>
</reference>
<dbReference type="PANTHER" id="PTHR13131:SF5">
    <property type="entry name" value="CYSTINOSIN"/>
    <property type="match status" value="1"/>
</dbReference>
<evidence type="ECO:0000256" key="10">
    <source>
        <dbReference type="ARBA" id="ARBA00048473"/>
    </source>
</evidence>
<protein>
    <recommendedName>
        <fullName evidence="15">Cystinosin</fullName>
    </recommendedName>
</protein>
<evidence type="ECO:0000256" key="1">
    <source>
        <dbReference type="ARBA" id="ARBA00004155"/>
    </source>
</evidence>
<evidence type="ECO:0000256" key="9">
    <source>
        <dbReference type="ARBA" id="ARBA00023228"/>
    </source>
</evidence>
<dbReference type="PANTHER" id="PTHR13131">
    <property type="entry name" value="CYSTINOSIN"/>
    <property type="match status" value="1"/>
</dbReference>
<feature type="transmembrane region" description="Helical" evidence="11">
    <location>
        <begin position="356"/>
        <end position="377"/>
    </location>
</feature>
<keyword evidence="14" id="KW-1185">Reference proteome</keyword>
<evidence type="ECO:0000256" key="2">
    <source>
        <dbReference type="ARBA" id="ARBA00006855"/>
    </source>
</evidence>
<dbReference type="EMBL" id="OC856342">
    <property type="protein sequence ID" value="CAD7623611.1"/>
    <property type="molecule type" value="Genomic_DNA"/>
</dbReference>
<dbReference type="InterPro" id="IPR006603">
    <property type="entry name" value="PQ-loop_rpt"/>
</dbReference>
<keyword evidence="6" id="KW-0769">Symport</keyword>
<keyword evidence="4 11" id="KW-0812">Transmembrane</keyword>
<evidence type="ECO:0000256" key="12">
    <source>
        <dbReference type="SAM" id="SignalP"/>
    </source>
</evidence>
<dbReference type="AlphaFoldDB" id="A0A7R9KIE3"/>
<feature type="transmembrane region" description="Helical" evidence="11">
    <location>
        <begin position="322"/>
        <end position="341"/>
    </location>
</feature>
<organism evidence="13">
    <name type="scientific">Medioppia subpectinata</name>
    <dbReference type="NCBI Taxonomy" id="1979941"/>
    <lineage>
        <taxon>Eukaryota</taxon>
        <taxon>Metazoa</taxon>
        <taxon>Ecdysozoa</taxon>
        <taxon>Arthropoda</taxon>
        <taxon>Chelicerata</taxon>
        <taxon>Arachnida</taxon>
        <taxon>Acari</taxon>
        <taxon>Acariformes</taxon>
        <taxon>Sarcoptiformes</taxon>
        <taxon>Oribatida</taxon>
        <taxon>Brachypylina</taxon>
        <taxon>Oppioidea</taxon>
        <taxon>Oppiidae</taxon>
        <taxon>Medioppia</taxon>
    </lineage>
</organism>
<comment type="subcellular location">
    <subcellularLocation>
        <location evidence="1">Lysosome membrane</location>
        <topology evidence="1">Multi-pass membrane protein</topology>
    </subcellularLocation>
</comment>
<comment type="catalytic activity">
    <reaction evidence="10">
        <text>L-cystine(out) + H(+)(out) = L-cystine(in) + H(+)(in)</text>
        <dbReference type="Rhea" id="RHEA:66172"/>
        <dbReference type="ChEBI" id="CHEBI:15378"/>
        <dbReference type="ChEBI" id="CHEBI:35491"/>
    </reaction>
    <physiologicalReaction direction="left-to-right" evidence="10">
        <dbReference type="Rhea" id="RHEA:66173"/>
    </physiologicalReaction>
</comment>
<dbReference type="Pfam" id="PF04193">
    <property type="entry name" value="PQ-loop"/>
    <property type="match status" value="2"/>
</dbReference>
<evidence type="ECO:0000256" key="5">
    <source>
        <dbReference type="ARBA" id="ARBA00022737"/>
    </source>
</evidence>